<dbReference type="InterPro" id="IPR024079">
    <property type="entry name" value="MetalloPept_cat_dom_sf"/>
</dbReference>
<protein>
    <recommendedName>
        <fullName evidence="1">DUF4214 domain-containing protein</fullName>
    </recommendedName>
</protein>
<proteinExistence type="predicted"/>
<dbReference type="GO" id="GO:0008237">
    <property type="term" value="F:metallopeptidase activity"/>
    <property type="evidence" value="ECO:0007669"/>
    <property type="project" value="InterPro"/>
</dbReference>
<dbReference type="RefSeq" id="WP_109458553.1">
    <property type="nucleotide sequence ID" value="NZ_QFBC01000004.1"/>
</dbReference>
<sequence>MTRIITYSFAPANLVFPANWGYSMAGTLTKSWSTVYSGFAYKAKTRAAFDRWAATCDMGAFELPDPGTAPGASTEPHVRFHLGAIDAPTASPNVQAFAFYSHESGGRASDITFENDAADVAFAQMTNSGGFTYFYSLITHELGHAIIDMPHNTEPGSVLNGIGNAVPSSYDAWWAANKYGAATTNAQKLAQGKALGIVWSLYKGGTNGNPDLPGTAYWVNGIKAGTRTALGLASALVGNLAGLATPDFIWFLYDRILARAATSTELSYWGTRVSSVGRAQVFLEIADSPEAATRRQAVFSGSTLWW</sequence>
<reference evidence="2 3" key="1">
    <citation type="submission" date="2018-05" db="EMBL/GenBank/DDBJ databases">
        <title>The draft genome of strain NS-104.</title>
        <authorList>
            <person name="Hang P."/>
            <person name="Jiang J."/>
        </authorList>
    </citation>
    <scope>NUCLEOTIDE SEQUENCE [LARGE SCALE GENOMIC DNA]</scope>
    <source>
        <strain evidence="2 3">NS-104</strain>
    </source>
</reference>
<dbReference type="Proteomes" id="UP000245252">
    <property type="component" value="Unassembled WGS sequence"/>
</dbReference>
<dbReference type="Gene3D" id="3.40.390.10">
    <property type="entry name" value="Collagenase (Catalytic Domain)"/>
    <property type="match status" value="1"/>
</dbReference>
<comment type="caution">
    <text evidence="2">The sequence shown here is derived from an EMBL/GenBank/DDBJ whole genome shotgun (WGS) entry which is preliminary data.</text>
</comment>
<dbReference type="EMBL" id="QFBC01000004">
    <property type="protein sequence ID" value="PWE56233.1"/>
    <property type="molecule type" value="Genomic_DNA"/>
</dbReference>
<evidence type="ECO:0000313" key="2">
    <source>
        <dbReference type="EMBL" id="PWE56233.1"/>
    </source>
</evidence>
<feature type="domain" description="DUF4214" evidence="1">
    <location>
        <begin position="242"/>
        <end position="293"/>
    </location>
</feature>
<evidence type="ECO:0000259" key="1">
    <source>
        <dbReference type="Pfam" id="PF13946"/>
    </source>
</evidence>
<evidence type="ECO:0000313" key="3">
    <source>
        <dbReference type="Proteomes" id="UP000245252"/>
    </source>
</evidence>
<name>A0A2U2DSD7_9HYPH</name>
<dbReference type="SUPFAM" id="SSF55486">
    <property type="entry name" value="Metalloproteases ('zincins'), catalytic domain"/>
    <property type="match status" value="1"/>
</dbReference>
<organism evidence="2 3">
    <name type="scientific">Metarhizobium album</name>
    <dbReference type="NCBI Taxonomy" id="2182425"/>
    <lineage>
        <taxon>Bacteria</taxon>
        <taxon>Pseudomonadati</taxon>
        <taxon>Pseudomonadota</taxon>
        <taxon>Alphaproteobacteria</taxon>
        <taxon>Hyphomicrobiales</taxon>
        <taxon>Rhizobiaceae</taxon>
        <taxon>Metarhizobium</taxon>
    </lineage>
</organism>
<gene>
    <name evidence="2" type="ORF">DEM27_12465</name>
</gene>
<dbReference type="AlphaFoldDB" id="A0A2U2DSD7"/>
<dbReference type="InterPro" id="IPR025282">
    <property type="entry name" value="DUF4214"/>
</dbReference>
<dbReference type="Pfam" id="PF13946">
    <property type="entry name" value="DUF4214"/>
    <property type="match status" value="1"/>
</dbReference>
<keyword evidence="3" id="KW-1185">Reference proteome</keyword>
<accession>A0A2U2DSD7</accession>